<evidence type="ECO:0000256" key="5">
    <source>
        <dbReference type="ARBA" id="ARBA00022603"/>
    </source>
</evidence>
<dbReference type="GO" id="GO:0018423">
    <property type="term" value="F:protein C-terminal leucine carboxyl O-methyltransferase activity"/>
    <property type="evidence" value="ECO:0007669"/>
    <property type="project" value="UniProtKB-EC"/>
</dbReference>
<evidence type="ECO:0000256" key="6">
    <source>
        <dbReference type="ARBA" id="ARBA00022679"/>
    </source>
</evidence>
<feature type="compositionally biased region" description="Low complexity" evidence="10">
    <location>
        <begin position="185"/>
        <end position="204"/>
    </location>
</feature>
<accession>A0AAJ0F5N4</accession>
<dbReference type="EC" id="2.1.1.233" evidence="3 8"/>
<protein>
    <recommendedName>
        <fullName evidence="4 8">Leucine carboxyl methyltransferase 1</fullName>
        <ecNumber evidence="3 8">2.1.1.233</ecNumber>
    </recommendedName>
</protein>
<evidence type="ECO:0000256" key="3">
    <source>
        <dbReference type="ARBA" id="ARBA00012834"/>
    </source>
</evidence>
<dbReference type="PANTHER" id="PTHR13600:SF21">
    <property type="entry name" value="LEUCINE CARBOXYL METHYLTRANSFERASE 1"/>
    <property type="match status" value="1"/>
</dbReference>
<feature type="region of interest" description="Disordered" evidence="10">
    <location>
        <begin position="170"/>
        <end position="204"/>
    </location>
</feature>
<feature type="binding site" evidence="9">
    <location>
        <position position="236"/>
    </location>
    <ligand>
        <name>S-adenosyl-L-methionine</name>
        <dbReference type="ChEBI" id="CHEBI:59789"/>
    </ligand>
</feature>
<keyword evidence="6 8" id="KW-0808">Transferase</keyword>
<organism evidence="11 12">
    <name type="scientific">Echria macrotheca</name>
    <dbReference type="NCBI Taxonomy" id="438768"/>
    <lineage>
        <taxon>Eukaryota</taxon>
        <taxon>Fungi</taxon>
        <taxon>Dikarya</taxon>
        <taxon>Ascomycota</taxon>
        <taxon>Pezizomycotina</taxon>
        <taxon>Sordariomycetes</taxon>
        <taxon>Sordariomycetidae</taxon>
        <taxon>Sordariales</taxon>
        <taxon>Schizotheciaceae</taxon>
        <taxon>Echria</taxon>
    </lineage>
</organism>
<evidence type="ECO:0000256" key="8">
    <source>
        <dbReference type="PIRNR" id="PIRNR016305"/>
    </source>
</evidence>
<dbReference type="GO" id="GO:0032259">
    <property type="term" value="P:methylation"/>
    <property type="evidence" value="ECO:0007669"/>
    <property type="project" value="UniProtKB-KW"/>
</dbReference>
<dbReference type="InterPro" id="IPR007213">
    <property type="entry name" value="Ppm1/Ppm2/Tcmp"/>
</dbReference>
<name>A0AAJ0F5N4_9PEZI</name>
<feature type="binding site" evidence="9">
    <location>
        <position position="94"/>
    </location>
    <ligand>
        <name>S-adenosyl-L-methionine</name>
        <dbReference type="ChEBI" id="CHEBI:59789"/>
    </ligand>
</feature>
<feature type="binding site" evidence="9">
    <location>
        <position position="120"/>
    </location>
    <ligand>
        <name>S-adenosyl-L-methionine</name>
        <dbReference type="ChEBI" id="CHEBI:59789"/>
    </ligand>
</feature>
<dbReference type="InterPro" id="IPR016651">
    <property type="entry name" value="LCMT1"/>
</dbReference>
<keyword evidence="5 8" id="KW-0489">Methyltransferase</keyword>
<dbReference type="PANTHER" id="PTHR13600">
    <property type="entry name" value="LEUCINE CARBOXYL METHYLTRANSFERASE"/>
    <property type="match status" value="1"/>
</dbReference>
<dbReference type="AlphaFoldDB" id="A0AAJ0F5N4"/>
<reference evidence="11" key="1">
    <citation type="submission" date="2023-06" db="EMBL/GenBank/DDBJ databases">
        <title>Genome-scale phylogeny and comparative genomics of the fungal order Sordariales.</title>
        <authorList>
            <consortium name="Lawrence Berkeley National Laboratory"/>
            <person name="Hensen N."/>
            <person name="Bonometti L."/>
            <person name="Westerberg I."/>
            <person name="Brannstrom I.O."/>
            <person name="Guillou S."/>
            <person name="Cros-Aarteil S."/>
            <person name="Calhoun S."/>
            <person name="Haridas S."/>
            <person name="Kuo A."/>
            <person name="Mondo S."/>
            <person name="Pangilinan J."/>
            <person name="Riley R."/>
            <person name="Labutti K."/>
            <person name="Andreopoulos B."/>
            <person name="Lipzen A."/>
            <person name="Chen C."/>
            <person name="Yanf M."/>
            <person name="Daum C."/>
            <person name="Ng V."/>
            <person name="Clum A."/>
            <person name="Steindorff A."/>
            <person name="Ohm R."/>
            <person name="Martin F."/>
            <person name="Silar P."/>
            <person name="Natvig D."/>
            <person name="Lalanne C."/>
            <person name="Gautier V."/>
            <person name="Ament-Velasquez S.L."/>
            <person name="Kruys A."/>
            <person name="Hutchinson M.I."/>
            <person name="Powell A.J."/>
            <person name="Barry K."/>
            <person name="Miller A.N."/>
            <person name="Grigoriev I.V."/>
            <person name="Debuchy R."/>
            <person name="Gladieux P."/>
            <person name="Thoren M.H."/>
            <person name="Johannesson H."/>
        </authorList>
    </citation>
    <scope>NUCLEOTIDE SEQUENCE</scope>
    <source>
        <strain evidence="11">PSN4</strain>
    </source>
</reference>
<keyword evidence="7 8" id="KW-0949">S-adenosyl-L-methionine</keyword>
<dbReference type="SUPFAM" id="SSF53335">
    <property type="entry name" value="S-adenosyl-L-methionine-dependent methyltransferases"/>
    <property type="match status" value="1"/>
</dbReference>
<comment type="similarity">
    <text evidence="2 8">Belongs to the methyltransferase superfamily. LCMT family.</text>
</comment>
<dbReference type="InterPro" id="IPR029063">
    <property type="entry name" value="SAM-dependent_MTases_sf"/>
</dbReference>
<evidence type="ECO:0000313" key="12">
    <source>
        <dbReference type="Proteomes" id="UP001239445"/>
    </source>
</evidence>
<dbReference type="Proteomes" id="UP001239445">
    <property type="component" value="Unassembled WGS sequence"/>
</dbReference>
<proteinExistence type="inferred from homology"/>
<feature type="binding site" evidence="9">
    <location>
        <begin position="211"/>
        <end position="212"/>
    </location>
    <ligand>
        <name>S-adenosyl-L-methionine</name>
        <dbReference type="ChEBI" id="CHEBI:59789"/>
    </ligand>
</feature>
<comment type="function">
    <text evidence="8">Methylates the carboxyl group of the C-terminal leucine residue of protein phosphatase 2A catalytic subunits to form alpha-leucine ester residues.</text>
</comment>
<keyword evidence="12" id="KW-1185">Reference proteome</keyword>
<evidence type="ECO:0000313" key="11">
    <source>
        <dbReference type="EMBL" id="KAK1755936.1"/>
    </source>
</evidence>
<comment type="caution">
    <text evidence="11">The sequence shown here is derived from an EMBL/GenBank/DDBJ whole genome shotgun (WGS) entry which is preliminary data.</text>
</comment>
<evidence type="ECO:0000256" key="2">
    <source>
        <dbReference type="ARBA" id="ARBA00010703"/>
    </source>
</evidence>
<feature type="compositionally biased region" description="Pro residues" evidence="10">
    <location>
        <begin position="175"/>
        <end position="184"/>
    </location>
</feature>
<evidence type="ECO:0000256" key="10">
    <source>
        <dbReference type="SAM" id="MobiDB-lite"/>
    </source>
</evidence>
<dbReference type="PIRSF" id="PIRSF016305">
    <property type="entry name" value="LCM_mtfrase"/>
    <property type="match status" value="1"/>
</dbReference>
<evidence type="ECO:0000256" key="7">
    <source>
        <dbReference type="ARBA" id="ARBA00022691"/>
    </source>
</evidence>
<evidence type="ECO:0000256" key="1">
    <source>
        <dbReference type="ARBA" id="ARBA00000724"/>
    </source>
</evidence>
<dbReference type="Pfam" id="PF04072">
    <property type="entry name" value="LCM"/>
    <property type="match status" value="1"/>
</dbReference>
<dbReference type="Gene3D" id="3.40.50.150">
    <property type="entry name" value="Vaccinia Virus protein VP39"/>
    <property type="match status" value="1"/>
</dbReference>
<dbReference type="EMBL" id="MU839833">
    <property type="protein sequence ID" value="KAK1755936.1"/>
    <property type="molecule type" value="Genomic_DNA"/>
</dbReference>
<evidence type="ECO:0000256" key="4">
    <source>
        <dbReference type="ARBA" id="ARBA00017497"/>
    </source>
</evidence>
<sequence>MSASSIPNLLSLRGSRGGRGRTRGGRAGPGGPGPDAAAAHNATIQATDTDAAVSRLSAVELGYLDDPFARLFVQQPPGPSSRRLPIINRGTYTRTTAIENIVSHFLQTTQGQKRQIISLGAGTDTRALRLFASTSPVITDLAYHELDFPATVAQKLTTIRSSPQLQSILTITPNLSPPPPPPSPNSSQTTTTYQTTSTTNPTNTLTLHGIDLRSLTATSPPLPSITSTLPTLLISECCLCYLSPQEAASVLSHFTTLIPAAGLGIILYEPIKPQDPFGRMMVSNLAARQIRMPTLEVYKQPEDQAARLRDAGFEFVETLTVDAAWERWVDAEEKERVDALEGLDEVEEWVLLAGHYIVAWAWKGGKFELPGT</sequence>
<feature type="region of interest" description="Disordered" evidence="10">
    <location>
        <begin position="1"/>
        <end position="38"/>
    </location>
</feature>
<evidence type="ECO:0000256" key="9">
    <source>
        <dbReference type="PIRSR" id="PIRSR016305-1"/>
    </source>
</evidence>
<comment type="catalytic activity">
    <reaction evidence="1 8">
        <text>[phosphatase 2A protein]-C-terminal L-leucine + S-adenosyl-L-methionine = [phosphatase 2A protein]-C-terminal L-leucine methyl ester + S-adenosyl-L-homocysteine</text>
        <dbReference type="Rhea" id="RHEA:48544"/>
        <dbReference type="Rhea" id="RHEA-COMP:12134"/>
        <dbReference type="Rhea" id="RHEA-COMP:12135"/>
        <dbReference type="ChEBI" id="CHEBI:57856"/>
        <dbReference type="ChEBI" id="CHEBI:59789"/>
        <dbReference type="ChEBI" id="CHEBI:90516"/>
        <dbReference type="ChEBI" id="CHEBI:90517"/>
        <dbReference type="EC" id="2.1.1.233"/>
    </reaction>
</comment>
<gene>
    <name evidence="11" type="ORF">QBC47DRAFT_200327</name>
</gene>